<sequence length="57" mass="6975">MRNKELFVQKLERFESEVKKAGYHIHRNEQTEAYEKVAELLERIEDMRTLLNTEHQD</sequence>
<protein>
    <submittedName>
        <fullName evidence="1">Uncharacterized protein</fullName>
    </submittedName>
</protein>
<evidence type="ECO:0000313" key="2">
    <source>
        <dbReference type="Proteomes" id="UP000595566"/>
    </source>
</evidence>
<reference evidence="1 2" key="1">
    <citation type="submission" date="2020-12" db="EMBL/GenBank/DDBJ databases">
        <title>Dynamics of Baltic Sea phages driven by environmental changes.</title>
        <authorList>
            <person name="Hoetzinger M."/>
            <person name="Nilsson E."/>
            <person name="Holmfeldt K."/>
        </authorList>
    </citation>
    <scope>NUCLEOTIDE SEQUENCE [LARGE SCALE GENOMIC DNA]</scope>
</reference>
<gene>
    <name evidence="1" type="ORF">immuto26A_150</name>
</gene>
<name>A0A7T8ERZ9_9CAUD</name>
<keyword evidence="2" id="KW-1185">Reference proteome</keyword>
<dbReference type="EMBL" id="MW353175">
    <property type="protein sequence ID" value="QQO91829.1"/>
    <property type="molecule type" value="Genomic_DNA"/>
</dbReference>
<evidence type="ECO:0000313" key="1">
    <source>
        <dbReference type="EMBL" id="QQO91829.1"/>
    </source>
</evidence>
<proteinExistence type="predicted"/>
<dbReference type="Proteomes" id="UP000595566">
    <property type="component" value="Segment"/>
</dbReference>
<organism evidence="1 2">
    <name type="scientific">Flavobacterium phage vB_FspM_immuto_2-6A</name>
    <dbReference type="NCBI Taxonomy" id="2801477"/>
    <lineage>
        <taxon>Viruses</taxon>
        <taxon>Duplodnaviria</taxon>
        <taxon>Heunggongvirae</taxon>
        <taxon>Uroviricota</taxon>
        <taxon>Caudoviricetes</taxon>
        <taxon>Immutovirus</taxon>
        <taxon>Immutovirus immuto</taxon>
    </lineage>
</organism>
<accession>A0A7T8ERZ9</accession>